<dbReference type="EMBL" id="JAGTJR010000048">
    <property type="protein sequence ID" value="KAH7028602.1"/>
    <property type="molecule type" value="Genomic_DNA"/>
</dbReference>
<accession>A0ABQ8FV71</accession>
<feature type="compositionally biased region" description="Low complexity" evidence="1">
    <location>
        <begin position="14"/>
        <end position="58"/>
    </location>
</feature>
<reference evidence="2 3" key="1">
    <citation type="journal article" date="2021" name="Nat. Commun.">
        <title>Genetic determinants of endophytism in the Arabidopsis root mycobiome.</title>
        <authorList>
            <person name="Mesny F."/>
            <person name="Miyauchi S."/>
            <person name="Thiergart T."/>
            <person name="Pickel B."/>
            <person name="Atanasova L."/>
            <person name="Karlsson M."/>
            <person name="Huettel B."/>
            <person name="Barry K.W."/>
            <person name="Haridas S."/>
            <person name="Chen C."/>
            <person name="Bauer D."/>
            <person name="Andreopoulos W."/>
            <person name="Pangilinan J."/>
            <person name="LaButti K."/>
            <person name="Riley R."/>
            <person name="Lipzen A."/>
            <person name="Clum A."/>
            <person name="Drula E."/>
            <person name="Henrissat B."/>
            <person name="Kohler A."/>
            <person name="Grigoriev I.V."/>
            <person name="Martin F.M."/>
            <person name="Hacquard S."/>
        </authorList>
    </citation>
    <scope>NUCLEOTIDE SEQUENCE [LARGE SCALE GENOMIC DNA]</scope>
    <source>
        <strain evidence="2 3">MPI-SDFR-AT-0080</strain>
    </source>
</reference>
<keyword evidence="3" id="KW-1185">Reference proteome</keyword>
<evidence type="ECO:0000313" key="3">
    <source>
        <dbReference type="Proteomes" id="UP000774617"/>
    </source>
</evidence>
<dbReference type="Proteomes" id="UP000774617">
    <property type="component" value="Unassembled WGS sequence"/>
</dbReference>
<proteinExistence type="predicted"/>
<feature type="compositionally biased region" description="Low complexity" evidence="1">
    <location>
        <begin position="73"/>
        <end position="91"/>
    </location>
</feature>
<sequence>MPPRRPPSACPKRPAASTTSCGPAAAATAPARNPAPSSAPATPRCASSWLPSSAQRPTTAPPSPPSPSCDSVARNPSAATSPPASRSYSTPVSASRHPDHSRQERLKWSTQKVLSAEVPASCRCTKSYFWTLVGLAMVDPNFVLPWVGCKPRPPFFYLLATCLGLRLTTPAPPPSLYENGRRAEGERECVQKPARGLERV</sequence>
<feature type="compositionally biased region" description="Basic and acidic residues" evidence="1">
    <location>
        <begin position="96"/>
        <end position="106"/>
    </location>
</feature>
<evidence type="ECO:0000313" key="2">
    <source>
        <dbReference type="EMBL" id="KAH7028602.1"/>
    </source>
</evidence>
<organism evidence="2 3">
    <name type="scientific">Macrophomina phaseolina</name>
    <dbReference type="NCBI Taxonomy" id="35725"/>
    <lineage>
        <taxon>Eukaryota</taxon>
        <taxon>Fungi</taxon>
        <taxon>Dikarya</taxon>
        <taxon>Ascomycota</taxon>
        <taxon>Pezizomycotina</taxon>
        <taxon>Dothideomycetes</taxon>
        <taxon>Dothideomycetes incertae sedis</taxon>
        <taxon>Botryosphaeriales</taxon>
        <taxon>Botryosphaeriaceae</taxon>
        <taxon>Macrophomina</taxon>
    </lineage>
</organism>
<protein>
    <submittedName>
        <fullName evidence="2">Uncharacterized protein</fullName>
    </submittedName>
</protein>
<evidence type="ECO:0000256" key="1">
    <source>
        <dbReference type="SAM" id="MobiDB-lite"/>
    </source>
</evidence>
<feature type="compositionally biased region" description="Basic and acidic residues" evidence="1">
    <location>
        <begin position="179"/>
        <end position="200"/>
    </location>
</feature>
<feature type="region of interest" description="Disordered" evidence="1">
    <location>
        <begin position="177"/>
        <end position="200"/>
    </location>
</feature>
<feature type="region of interest" description="Disordered" evidence="1">
    <location>
        <begin position="1"/>
        <end position="106"/>
    </location>
</feature>
<comment type="caution">
    <text evidence="2">The sequence shown here is derived from an EMBL/GenBank/DDBJ whole genome shotgun (WGS) entry which is preliminary data.</text>
</comment>
<gene>
    <name evidence="2" type="ORF">B0J12DRAFT_326922</name>
</gene>
<name>A0ABQ8FV71_9PEZI</name>